<dbReference type="AlphaFoldDB" id="A0AAN6MUM1"/>
<evidence type="ECO:0000313" key="1">
    <source>
        <dbReference type="EMBL" id="KAK3933639.1"/>
    </source>
</evidence>
<proteinExistence type="predicted"/>
<gene>
    <name evidence="1" type="ORF">QBC46DRAFT_401599</name>
</gene>
<dbReference type="EMBL" id="MU854102">
    <property type="protein sequence ID" value="KAK3933639.1"/>
    <property type="molecule type" value="Genomic_DNA"/>
</dbReference>
<dbReference type="Proteomes" id="UP001303473">
    <property type="component" value="Unassembled WGS sequence"/>
</dbReference>
<keyword evidence="2" id="KW-1185">Reference proteome</keyword>
<evidence type="ECO:0000313" key="2">
    <source>
        <dbReference type="Proteomes" id="UP001303473"/>
    </source>
</evidence>
<name>A0AAN6MUM1_9PEZI</name>
<reference evidence="2" key="1">
    <citation type="journal article" date="2023" name="Mol. Phylogenet. Evol.">
        <title>Genome-scale phylogeny and comparative genomics of the fungal order Sordariales.</title>
        <authorList>
            <person name="Hensen N."/>
            <person name="Bonometti L."/>
            <person name="Westerberg I."/>
            <person name="Brannstrom I.O."/>
            <person name="Guillou S."/>
            <person name="Cros-Aarteil S."/>
            <person name="Calhoun S."/>
            <person name="Haridas S."/>
            <person name="Kuo A."/>
            <person name="Mondo S."/>
            <person name="Pangilinan J."/>
            <person name="Riley R."/>
            <person name="LaButti K."/>
            <person name="Andreopoulos B."/>
            <person name="Lipzen A."/>
            <person name="Chen C."/>
            <person name="Yan M."/>
            <person name="Daum C."/>
            <person name="Ng V."/>
            <person name="Clum A."/>
            <person name="Steindorff A."/>
            <person name="Ohm R.A."/>
            <person name="Martin F."/>
            <person name="Silar P."/>
            <person name="Natvig D.O."/>
            <person name="Lalanne C."/>
            <person name="Gautier V."/>
            <person name="Ament-Velasquez S.L."/>
            <person name="Kruys A."/>
            <person name="Hutchinson M.I."/>
            <person name="Powell A.J."/>
            <person name="Barry K."/>
            <person name="Miller A.N."/>
            <person name="Grigoriev I.V."/>
            <person name="Debuchy R."/>
            <person name="Gladieux P."/>
            <person name="Hiltunen Thoren M."/>
            <person name="Johannesson H."/>
        </authorList>
    </citation>
    <scope>NUCLEOTIDE SEQUENCE [LARGE SCALE GENOMIC DNA]</scope>
    <source>
        <strain evidence="2">CBS 340.73</strain>
    </source>
</reference>
<protein>
    <submittedName>
        <fullName evidence="1">Uncharacterized protein</fullName>
    </submittedName>
</protein>
<organism evidence="1 2">
    <name type="scientific">Diplogelasinospora grovesii</name>
    <dbReference type="NCBI Taxonomy" id="303347"/>
    <lineage>
        <taxon>Eukaryota</taxon>
        <taxon>Fungi</taxon>
        <taxon>Dikarya</taxon>
        <taxon>Ascomycota</taxon>
        <taxon>Pezizomycotina</taxon>
        <taxon>Sordariomycetes</taxon>
        <taxon>Sordariomycetidae</taxon>
        <taxon>Sordariales</taxon>
        <taxon>Diplogelasinosporaceae</taxon>
        <taxon>Diplogelasinospora</taxon>
    </lineage>
</organism>
<feature type="non-terminal residue" evidence="1">
    <location>
        <position position="1"/>
    </location>
</feature>
<accession>A0AAN6MUM1</accession>
<sequence>FFPSIIIAFHSAFVLTHSLLLQWIPQWILHTWKRRTCPVLSNSYQARVADVFCLQIWCGATSWRRRLIGWRFRL</sequence>
<comment type="caution">
    <text evidence="1">The sequence shown here is derived from an EMBL/GenBank/DDBJ whole genome shotgun (WGS) entry which is preliminary data.</text>
</comment>